<dbReference type="InterPro" id="IPR050624">
    <property type="entry name" value="HTH-type_Tx_Regulator"/>
</dbReference>
<protein>
    <submittedName>
        <fullName evidence="4">DNA-binding transcriptional repressor AcrR</fullName>
    </submittedName>
</protein>
<dbReference type="PROSITE" id="PS50977">
    <property type="entry name" value="HTH_TETR_2"/>
    <property type="match status" value="1"/>
</dbReference>
<reference evidence="4 5" key="1">
    <citation type="submission" date="2018-06" db="EMBL/GenBank/DDBJ databases">
        <authorList>
            <consortium name="Pathogen Informatics"/>
            <person name="Doyle S."/>
        </authorList>
    </citation>
    <scope>NUCLEOTIDE SEQUENCE [LARGE SCALE GENOMIC DNA]</scope>
    <source>
        <strain evidence="4 5">NCTC13337</strain>
    </source>
</reference>
<dbReference type="RefSeq" id="WP_072576913.1">
    <property type="nucleotide sequence ID" value="NZ_LWHB01000116.1"/>
</dbReference>
<dbReference type="Pfam" id="PF00440">
    <property type="entry name" value="TetR_N"/>
    <property type="match status" value="1"/>
</dbReference>
<evidence type="ECO:0000256" key="2">
    <source>
        <dbReference type="PROSITE-ProRule" id="PRU00335"/>
    </source>
</evidence>
<dbReference type="EMBL" id="UHIC01000001">
    <property type="protein sequence ID" value="SUO93973.1"/>
    <property type="molecule type" value="Genomic_DNA"/>
</dbReference>
<dbReference type="InterPro" id="IPR001647">
    <property type="entry name" value="HTH_TetR"/>
</dbReference>
<dbReference type="Proteomes" id="UP000254601">
    <property type="component" value="Unassembled WGS sequence"/>
</dbReference>
<dbReference type="SUPFAM" id="SSF46689">
    <property type="entry name" value="Homeodomain-like"/>
    <property type="match status" value="1"/>
</dbReference>
<dbReference type="AlphaFoldDB" id="A0A380MPZ5"/>
<dbReference type="InterPro" id="IPR049513">
    <property type="entry name" value="TetR_C_40"/>
</dbReference>
<accession>A0A380MPZ5</accession>
<dbReference type="Gene3D" id="1.10.357.10">
    <property type="entry name" value="Tetracycline Repressor, domain 2"/>
    <property type="match status" value="1"/>
</dbReference>
<evidence type="ECO:0000313" key="5">
    <source>
        <dbReference type="Proteomes" id="UP000254601"/>
    </source>
</evidence>
<dbReference type="PANTHER" id="PTHR43479">
    <property type="entry name" value="ACREF/ENVCD OPERON REPRESSOR-RELATED"/>
    <property type="match status" value="1"/>
</dbReference>
<keyword evidence="1 2" id="KW-0238">DNA-binding</keyword>
<evidence type="ECO:0000259" key="3">
    <source>
        <dbReference type="PROSITE" id="PS50977"/>
    </source>
</evidence>
<evidence type="ECO:0000256" key="1">
    <source>
        <dbReference type="ARBA" id="ARBA00023125"/>
    </source>
</evidence>
<dbReference type="OrthoDB" id="9809772at2"/>
<dbReference type="InterPro" id="IPR009057">
    <property type="entry name" value="Homeodomain-like_sf"/>
</dbReference>
<dbReference type="Pfam" id="PF21306">
    <property type="entry name" value="TetR_C_40"/>
    <property type="match status" value="1"/>
</dbReference>
<proteinExistence type="predicted"/>
<evidence type="ECO:0000313" key="4">
    <source>
        <dbReference type="EMBL" id="SUO93973.1"/>
    </source>
</evidence>
<name>A0A380MPZ5_9GAMM</name>
<feature type="DNA-binding region" description="H-T-H motif" evidence="2">
    <location>
        <begin position="28"/>
        <end position="47"/>
    </location>
</feature>
<gene>
    <name evidence="4" type="ORF">NCTC13337_00506</name>
</gene>
<feature type="domain" description="HTH tetR-type" evidence="3">
    <location>
        <begin position="5"/>
        <end position="65"/>
    </location>
</feature>
<sequence length="194" mass="21617">MTNINPSQQRILDAAIKWFAEHGSSSITVSELANTAGITRATVYNNHLHPDTLFPDICTRLRQEMAEQVLQSLSDIHQPSQRIATGLKLYLERAADEPDWARFLCNFAYHPAMPDELNHGLHALGDELRNGIKSGDFLISEADIPAMLGLIGGTVLSGMFLVIEHQQTPEESWQRLGKWILTLLGVENIEAFLS</sequence>
<dbReference type="PANTHER" id="PTHR43479:SF11">
    <property type="entry name" value="ACREF_ENVCD OPERON REPRESSOR-RELATED"/>
    <property type="match status" value="1"/>
</dbReference>
<keyword evidence="5" id="KW-1185">Reference proteome</keyword>
<organism evidence="4 5">
    <name type="scientific">Suttonella ornithocola</name>
    <dbReference type="NCBI Taxonomy" id="279832"/>
    <lineage>
        <taxon>Bacteria</taxon>
        <taxon>Pseudomonadati</taxon>
        <taxon>Pseudomonadota</taxon>
        <taxon>Gammaproteobacteria</taxon>
        <taxon>Cardiobacteriales</taxon>
        <taxon>Cardiobacteriaceae</taxon>
        <taxon>Suttonella</taxon>
    </lineage>
</organism>
<dbReference type="GO" id="GO:0003677">
    <property type="term" value="F:DNA binding"/>
    <property type="evidence" value="ECO:0007669"/>
    <property type="project" value="UniProtKB-UniRule"/>
</dbReference>